<evidence type="ECO:0008006" key="2">
    <source>
        <dbReference type="Google" id="ProtNLM"/>
    </source>
</evidence>
<proteinExistence type="predicted"/>
<comment type="caution">
    <text evidence="1">The sequence shown here is derived from an EMBL/GenBank/DDBJ whole genome shotgun (WGS) entry which is preliminary data.</text>
</comment>
<name>X0YSK9_9ZZZZ</name>
<protein>
    <recommendedName>
        <fullName evidence="2">Restriction endonuclease type IV Mrr domain-containing protein</fullName>
    </recommendedName>
</protein>
<evidence type="ECO:0000313" key="1">
    <source>
        <dbReference type="EMBL" id="GAG59190.1"/>
    </source>
</evidence>
<dbReference type="AlphaFoldDB" id="X0YSK9"/>
<sequence length="112" mass="12966">MPFPRNWSEELVSEYLELEGYFVRTGHPVPIGKRGGRGEMDVIGIKIVNGELEICHVEIGVQSLSIKAYKESIKKKFNSLVKQEIDRIAKDFGFQNYVWKFFVFYGLFKVSD</sequence>
<dbReference type="EMBL" id="BART01006190">
    <property type="protein sequence ID" value="GAG59190.1"/>
    <property type="molecule type" value="Genomic_DNA"/>
</dbReference>
<reference evidence="1" key="1">
    <citation type="journal article" date="2014" name="Front. Microbiol.">
        <title>High frequency of phylogenetically diverse reductive dehalogenase-homologous genes in deep subseafloor sedimentary metagenomes.</title>
        <authorList>
            <person name="Kawai M."/>
            <person name="Futagami T."/>
            <person name="Toyoda A."/>
            <person name="Takaki Y."/>
            <person name="Nishi S."/>
            <person name="Hori S."/>
            <person name="Arai W."/>
            <person name="Tsubouchi T."/>
            <person name="Morono Y."/>
            <person name="Uchiyama I."/>
            <person name="Ito T."/>
            <person name="Fujiyama A."/>
            <person name="Inagaki F."/>
            <person name="Takami H."/>
        </authorList>
    </citation>
    <scope>NUCLEOTIDE SEQUENCE</scope>
    <source>
        <strain evidence="1">Expedition CK06-06</strain>
    </source>
</reference>
<organism evidence="1">
    <name type="scientific">marine sediment metagenome</name>
    <dbReference type="NCBI Taxonomy" id="412755"/>
    <lineage>
        <taxon>unclassified sequences</taxon>
        <taxon>metagenomes</taxon>
        <taxon>ecological metagenomes</taxon>
    </lineage>
</organism>
<accession>X0YSK9</accession>
<gene>
    <name evidence="1" type="ORF">S01H4_14093</name>
</gene>